<sequence>MPKQNGLFKLKGTLQGKCYYQLNGQYIVRKAVGPSRERINTDPAFSNVKSNNQEFAAASKLSKALRQGLGDNAMRFKDSYMAGRLTGCCRKIIQKGSGLVGQREANLHNHPIALIGFQLKKELPLEQIYTAKPKTKSHNSRHQIDINIPKSNSNHHNQKPINATHFQLTAALSLVSNLQWESNENAYQPTHSELHTLNITNQTQPLLCKIEHTHIHMPLHMPTTVELQNTIAITVWLGITYLKIDDGNYVTYQSPKAMACIAVQ</sequence>
<keyword evidence="2" id="KW-1185">Reference proteome</keyword>
<gene>
    <name evidence="1" type="ORF">SAMN04489797_3241</name>
</gene>
<dbReference type="EMBL" id="LT629774">
    <property type="protein sequence ID" value="SDT09754.1"/>
    <property type="molecule type" value="Genomic_DNA"/>
</dbReference>
<dbReference type="AlphaFoldDB" id="A0A1H1XKH1"/>
<evidence type="ECO:0000313" key="2">
    <source>
        <dbReference type="Proteomes" id="UP000198963"/>
    </source>
</evidence>
<dbReference type="Proteomes" id="UP000198963">
    <property type="component" value="Chromosome I"/>
</dbReference>
<accession>A0A1H1XKH1</accession>
<protein>
    <submittedName>
        <fullName evidence="1">Uncharacterized protein</fullName>
    </submittedName>
</protein>
<dbReference type="RefSeq" id="WP_092447663.1">
    <property type="nucleotide sequence ID" value="NZ_LT629774.1"/>
</dbReference>
<name>A0A1H1XKH1_9FLAO</name>
<organism evidence="1 2">
    <name type="scientific">Winogradskyella sediminis</name>
    <dbReference type="NCBI Taxonomy" id="1382466"/>
    <lineage>
        <taxon>Bacteria</taxon>
        <taxon>Pseudomonadati</taxon>
        <taxon>Bacteroidota</taxon>
        <taxon>Flavobacteriia</taxon>
        <taxon>Flavobacteriales</taxon>
        <taxon>Flavobacteriaceae</taxon>
        <taxon>Winogradskyella</taxon>
    </lineage>
</organism>
<proteinExistence type="predicted"/>
<evidence type="ECO:0000313" key="1">
    <source>
        <dbReference type="EMBL" id="SDT09754.1"/>
    </source>
</evidence>
<dbReference type="STRING" id="1249933.SAMN04489797_3241"/>
<reference evidence="1 2" key="1">
    <citation type="submission" date="2016-10" db="EMBL/GenBank/DDBJ databases">
        <authorList>
            <person name="Varghese N."/>
            <person name="Submissions S."/>
        </authorList>
    </citation>
    <scope>NUCLEOTIDE SEQUENCE [LARGE SCALE GENOMIC DNA]</scope>
    <source>
        <strain evidence="1 2">RHA_55</strain>
    </source>
</reference>